<sequence length="322" mass="35463">MESNVTVYDGAPPALRPEAIKAQVTLIQDVMASVMRKDEHYGVIPGCGDKPTLLQPGAQKLIMTFRLVPDPEVEVIDLENPMVLGHREYRVKVKLSTQNGIFLGAGVGSCSTMEGKFRYRKADIVCPECGKAAIIKGKAEFGGGWICYEKKGGCKKKWTDAESPFGNITEKAEHDNPADYYNTCEKMAYKRALVSATLTVTAASDIFTQDVEDMPEVIPGASKKSDIKPPKAKSTEPIGEPDLQTDQAVIEKIEKKEGKTNNKAWTKYFITAGGEQYSTFDKTIAEAAKEYLDQELCLDYRQSKYGRELEALREPKAEGASA</sequence>
<accession>A0A6M3L5H9</accession>
<proteinExistence type="predicted"/>
<evidence type="ECO:0000256" key="1">
    <source>
        <dbReference type="SAM" id="MobiDB-lite"/>
    </source>
</evidence>
<feature type="region of interest" description="Disordered" evidence="1">
    <location>
        <begin position="219"/>
        <end position="240"/>
    </location>
</feature>
<dbReference type="AlphaFoldDB" id="A0A6M3L5H9"/>
<dbReference type="EMBL" id="MT142882">
    <property type="protein sequence ID" value="QJA89976.1"/>
    <property type="molecule type" value="Genomic_DNA"/>
</dbReference>
<organism evidence="2">
    <name type="scientific">viral metagenome</name>
    <dbReference type="NCBI Taxonomy" id="1070528"/>
    <lineage>
        <taxon>unclassified sequences</taxon>
        <taxon>metagenomes</taxon>
        <taxon>organismal metagenomes</taxon>
    </lineage>
</organism>
<name>A0A6M3L5H9_9ZZZZ</name>
<gene>
    <name evidence="2" type="ORF">MM415B02464_0008</name>
</gene>
<evidence type="ECO:0000313" key="2">
    <source>
        <dbReference type="EMBL" id="QJA89976.1"/>
    </source>
</evidence>
<protein>
    <submittedName>
        <fullName evidence="2">Uncharacterized protein</fullName>
    </submittedName>
</protein>
<reference evidence="2" key="1">
    <citation type="submission" date="2020-03" db="EMBL/GenBank/DDBJ databases">
        <title>The deep terrestrial virosphere.</title>
        <authorList>
            <person name="Holmfeldt K."/>
            <person name="Nilsson E."/>
            <person name="Simone D."/>
            <person name="Lopez-Fernandez M."/>
            <person name="Wu X."/>
            <person name="de Brujin I."/>
            <person name="Lundin D."/>
            <person name="Andersson A."/>
            <person name="Bertilsson S."/>
            <person name="Dopson M."/>
        </authorList>
    </citation>
    <scope>NUCLEOTIDE SEQUENCE</scope>
    <source>
        <strain evidence="2">MM415B02464</strain>
    </source>
</reference>